<keyword evidence="2" id="KW-1185">Reference proteome</keyword>
<proteinExistence type="predicted"/>
<dbReference type="EMBL" id="JABSNO010000050">
    <property type="protein sequence ID" value="NRS94131.1"/>
    <property type="molecule type" value="Genomic_DNA"/>
</dbReference>
<organism evidence="1 2">
    <name type="scientific">Frigoriflavimonas asaccharolytica</name>
    <dbReference type="NCBI Taxonomy" id="2735899"/>
    <lineage>
        <taxon>Bacteria</taxon>
        <taxon>Pseudomonadati</taxon>
        <taxon>Bacteroidota</taxon>
        <taxon>Flavobacteriia</taxon>
        <taxon>Flavobacteriales</taxon>
        <taxon>Weeksellaceae</taxon>
        <taxon>Frigoriflavimonas</taxon>
    </lineage>
</organism>
<evidence type="ECO:0000313" key="1">
    <source>
        <dbReference type="EMBL" id="NRS94131.1"/>
    </source>
</evidence>
<evidence type="ECO:0000313" key="2">
    <source>
        <dbReference type="Proteomes" id="UP000610746"/>
    </source>
</evidence>
<protein>
    <submittedName>
        <fullName evidence="1">SPX domain protein involved in polyphosphate accumulation</fullName>
    </submittedName>
</protein>
<comment type="caution">
    <text evidence="1">The sequence shown here is derived from an EMBL/GenBank/DDBJ whole genome shotgun (WGS) entry which is preliminary data.</text>
</comment>
<reference evidence="1" key="1">
    <citation type="submission" date="2020-05" db="EMBL/GenBank/DDBJ databases">
        <title>Genomic Encyclopedia of Type Strains, Phase IV (KMG-V): Genome sequencing to study the core and pangenomes of soil and plant-associated prokaryotes.</title>
        <authorList>
            <person name="Whitman W."/>
        </authorList>
    </citation>
    <scope>NUCLEOTIDE SEQUENCE</scope>
    <source>
        <strain evidence="1">16F</strain>
    </source>
</reference>
<accession>A0A8J8GAV7</accession>
<dbReference type="Proteomes" id="UP000610746">
    <property type="component" value="Unassembled WGS sequence"/>
</dbReference>
<name>A0A8J8GAV7_9FLAO</name>
<gene>
    <name evidence="1" type="ORF">HNQ03_003236</name>
</gene>
<dbReference type="AlphaFoldDB" id="A0A8J8GAV7"/>
<sequence>MVLQFLKEADIKNENLHFCLVNYQKRIFVFYFKEFTCFYTLINTTFFEIIKQHSKITGYQMKPQSE</sequence>